<dbReference type="CDD" id="cd12174">
    <property type="entry name" value="PGDH_like_3"/>
    <property type="match status" value="1"/>
</dbReference>
<evidence type="ECO:0000256" key="2">
    <source>
        <dbReference type="ARBA" id="ARBA00023027"/>
    </source>
</evidence>
<dbReference type="InterPro" id="IPR006140">
    <property type="entry name" value="D-isomer_DH_NAD-bd"/>
</dbReference>
<dbReference type="SUPFAM" id="SSF52283">
    <property type="entry name" value="Formate/glycerate dehydrogenase catalytic domain-like"/>
    <property type="match status" value="1"/>
</dbReference>
<dbReference type="PANTHER" id="PTHR42938">
    <property type="entry name" value="FORMATE DEHYDROGENASE 1"/>
    <property type="match status" value="1"/>
</dbReference>
<dbReference type="EC" id="1.1.1.95" evidence="7"/>
<dbReference type="Gene3D" id="3.40.50.720">
    <property type="entry name" value="NAD(P)-binding Rossmann-like Domain"/>
    <property type="match status" value="2"/>
</dbReference>
<dbReference type="CDD" id="cd04901">
    <property type="entry name" value="ACT_3PGDH"/>
    <property type="match status" value="1"/>
</dbReference>
<organism evidence="7">
    <name type="scientific">uncultured bacterium contig00031</name>
    <dbReference type="NCBI Taxonomy" id="1181520"/>
    <lineage>
        <taxon>Bacteria</taxon>
        <taxon>environmental samples</taxon>
    </lineage>
</organism>
<name>A0A806KM69_9BACT</name>
<evidence type="ECO:0000256" key="1">
    <source>
        <dbReference type="ARBA" id="ARBA00023002"/>
    </source>
</evidence>
<dbReference type="InterPro" id="IPR036291">
    <property type="entry name" value="NAD(P)-bd_dom_sf"/>
</dbReference>
<dbReference type="PANTHER" id="PTHR42938:SF47">
    <property type="entry name" value="HYDROXYPYRUVATE REDUCTASE"/>
    <property type="match status" value="1"/>
</dbReference>
<feature type="domain" description="D-isomer specific 2-hydroxyacid dehydrogenase catalytic" evidence="5">
    <location>
        <begin position="20"/>
        <end position="305"/>
    </location>
</feature>
<protein>
    <submittedName>
        <fullName evidence="7">D-3-phosphoglycerate dehydrogenase</fullName>
        <ecNumber evidence="7">1.1.1.95</ecNumber>
    </submittedName>
</protein>
<evidence type="ECO:0000259" key="6">
    <source>
        <dbReference type="Pfam" id="PF02826"/>
    </source>
</evidence>
<dbReference type="PROSITE" id="PS00065">
    <property type="entry name" value="D_2_HYDROXYACID_DH_1"/>
    <property type="match status" value="1"/>
</dbReference>
<proteinExistence type="inferred from homology"/>
<dbReference type="GO" id="GO:0051287">
    <property type="term" value="F:NAD binding"/>
    <property type="evidence" value="ECO:0007669"/>
    <property type="project" value="InterPro"/>
</dbReference>
<reference evidence="7" key="1">
    <citation type="submission" date="2012-03" db="EMBL/GenBank/DDBJ databases">
        <title>Functional metagenomics reveals considerable lignocellulase gene clusters in the gut microbiome of a wood-feeding higher termite.</title>
        <authorList>
            <person name="Liu N."/>
        </authorList>
    </citation>
    <scope>NUCLEOTIDE SEQUENCE</scope>
</reference>
<accession>A0A806KM69</accession>
<dbReference type="SUPFAM" id="SSF51735">
    <property type="entry name" value="NAD(P)-binding Rossmann-fold domains"/>
    <property type="match status" value="1"/>
</dbReference>
<dbReference type="InterPro" id="IPR006139">
    <property type="entry name" value="D-isomer_2_OHA_DH_cat_dom"/>
</dbReference>
<dbReference type="Pfam" id="PF02826">
    <property type="entry name" value="2-Hacid_dh_C"/>
    <property type="match status" value="1"/>
</dbReference>
<dbReference type="EMBL" id="JQ844219">
    <property type="protein sequence ID" value="AGS53021.1"/>
    <property type="molecule type" value="Genomic_DNA"/>
</dbReference>
<dbReference type="InterPro" id="IPR045865">
    <property type="entry name" value="ACT-like_dom_sf"/>
</dbReference>
<dbReference type="Gene3D" id="3.30.70.260">
    <property type="match status" value="1"/>
</dbReference>
<evidence type="ECO:0000259" key="5">
    <source>
        <dbReference type="Pfam" id="PF00389"/>
    </source>
</evidence>
<evidence type="ECO:0000256" key="4">
    <source>
        <dbReference type="RuleBase" id="RU003719"/>
    </source>
</evidence>
<keyword evidence="1 4" id="KW-0560">Oxidoreductase</keyword>
<dbReference type="AlphaFoldDB" id="A0A806KM69"/>
<evidence type="ECO:0000313" key="7">
    <source>
        <dbReference type="EMBL" id="AGS53021.1"/>
    </source>
</evidence>
<evidence type="ECO:0000256" key="3">
    <source>
        <dbReference type="ARBA" id="ARBA00029440"/>
    </source>
</evidence>
<dbReference type="Pfam" id="PF00389">
    <property type="entry name" value="2-Hacid_dh"/>
    <property type="match status" value="1"/>
</dbReference>
<sequence length="388" mass="42036">MFRIQTMNKISPLGLDIFPQDKYEIANDVPNPDAILVRSADLNSIEIPHSVLAIARAGAGYNNIPVKRCSESGIVVFNTPGANANAVKELALAALLISSRDIVGGINWVSSVVGKGNVPELVEKEKSKYTGPEIRGKTLGVIGLGAIGVMVANDAVALGMEVIGFDPYISVDAAWNLSRKVARADTLEGIISKADYITLHIPLTDATKGFLDMEKFILMKKGARIVNLSRAALVKDKDVIEALESGILGAYVTDFPNAELLACKKVIGIPHLGASTPEAEDNCAIMAARQLMDYLETGAIRNSVNFSRCRLDQRSPHRLLVINRNIPNMVGQITTSLAGANINIQDLINHHCDEYGYNIIDTGQQIPASVLDQIRKVDGIIRVRYIER</sequence>
<keyword evidence="2" id="KW-0520">NAD</keyword>
<comment type="pathway">
    <text evidence="3">Amino-acid biosynthesis.</text>
</comment>
<dbReference type="GO" id="GO:0004617">
    <property type="term" value="F:phosphoglycerate dehydrogenase activity"/>
    <property type="evidence" value="ECO:0007669"/>
    <property type="project" value="UniProtKB-EC"/>
</dbReference>
<dbReference type="InterPro" id="IPR029752">
    <property type="entry name" value="D-isomer_DH_CS1"/>
</dbReference>
<feature type="domain" description="D-isomer specific 2-hydroxyacid dehydrogenase NAD-binding" evidence="6">
    <location>
        <begin position="118"/>
        <end position="273"/>
    </location>
</feature>
<comment type="similarity">
    <text evidence="4">Belongs to the D-isomer specific 2-hydroxyacid dehydrogenase family.</text>
</comment>
<dbReference type="SUPFAM" id="SSF55021">
    <property type="entry name" value="ACT-like"/>
    <property type="match status" value="1"/>
</dbReference>